<evidence type="ECO:0000256" key="2">
    <source>
        <dbReference type="ARBA" id="ARBA00022763"/>
    </source>
</evidence>
<sequence length="209" mass="22165">MTLYRPGRDVFAASALEVAPQLLGAVLRHETEEGVVGIRISEVEAYVGDGVDPGSHSFRGRTKRNAVMYGGPGHLYTYFTYGMHVCANVVCSPEGVSSAVLLRAGEVVEGAELAAHRRGGPVGRAVAARDLARGPARLVVAAGILLSENGSDLFAPPFELELPTVQPAYETGPRTGVSGAGGSVTFPWRYWLPGDPTVSPYKRHPKSHD</sequence>
<keyword evidence="2 5" id="KW-0227">DNA damage</keyword>
<keyword evidence="4 5" id="KW-0234">DNA repair</keyword>
<keyword evidence="6" id="KW-0326">Glycosidase</keyword>
<dbReference type="InterPro" id="IPR011034">
    <property type="entry name" value="Formyl_transferase-like_C_sf"/>
</dbReference>
<keyword evidence="3 5" id="KW-0378">Hydrolase</keyword>
<gene>
    <name evidence="6" type="ORF">F1C12_07485</name>
</gene>
<evidence type="ECO:0000256" key="5">
    <source>
        <dbReference type="HAMAP-Rule" id="MF_00527"/>
    </source>
</evidence>
<dbReference type="GO" id="GO:0006284">
    <property type="term" value="P:base-excision repair"/>
    <property type="evidence" value="ECO:0007669"/>
    <property type="project" value="InterPro"/>
</dbReference>
<dbReference type="Pfam" id="PF02245">
    <property type="entry name" value="Pur_DNA_glyco"/>
    <property type="match status" value="1"/>
</dbReference>
<dbReference type="PANTHER" id="PTHR10429:SF0">
    <property type="entry name" value="DNA-3-METHYLADENINE GLYCOSYLASE"/>
    <property type="match status" value="1"/>
</dbReference>
<organism evidence="6 7">
    <name type="scientific">Leifsonia shinshuensis</name>
    <dbReference type="NCBI Taxonomy" id="150026"/>
    <lineage>
        <taxon>Bacteria</taxon>
        <taxon>Bacillati</taxon>
        <taxon>Actinomycetota</taxon>
        <taxon>Actinomycetes</taxon>
        <taxon>Micrococcales</taxon>
        <taxon>Microbacteriaceae</taxon>
        <taxon>Leifsonia</taxon>
    </lineage>
</organism>
<evidence type="ECO:0000256" key="3">
    <source>
        <dbReference type="ARBA" id="ARBA00022801"/>
    </source>
</evidence>
<dbReference type="EC" id="3.2.2.-" evidence="5"/>
<dbReference type="SUPFAM" id="SSF50486">
    <property type="entry name" value="FMT C-terminal domain-like"/>
    <property type="match status" value="1"/>
</dbReference>
<evidence type="ECO:0000313" key="6">
    <source>
        <dbReference type="EMBL" id="QNE34992.1"/>
    </source>
</evidence>
<dbReference type="HAMAP" id="MF_00527">
    <property type="entry name" value="3MGH"/>
    <property type="match status" value="1"/>
</dbReference>
<dbReference type="NCBIfam" id="TIGR00567">
    <property type="entry name" value="3mg"/>
    <property type="match status" value="1"/>
</dbReference>
<dbReference type="PANTHER" id="PTHR10429">
    <property type="entry name" value="DNA-3-METHYLADENINE GLYCOSYLASE"/>
    <property type="match status" value="1"/>
</dbReference>
<dbReference type="RefSeq" id="WP_185278164.1">
    <property type="nucleotide sequence ID" value="NZ_CP043641.1"/>
</dbReference>
<dbReference type="Proteomes" id="UP000515511">
    <property type="component" value="Chromosome"/>
</dbReference>
<evidence type="ECO:0000313" key="7">
    <source>
        <dbReference type="Proteomes" id="UP000515511"/>
    </source>
</evidence>
<evidence type="ECO:0000256" key="1">
    <source>
        <dbReference type="ARBA" id="ARBA00009232"/>
    </source>
</evidence>
<dbReference type="CDD" id="cd00540">
    <property type="entry name" value="AAG"/>
    <property type="match status" value="1"/>
</dbReference>
<comment type="similarity">
    <text evidence="1 5">Belongs to the DNA glycosylase MPG family.</text>
</comment>
<dbReference type="AlphaFoldDB" id="A0A7G6Y927"/>
<reference evidence="7" key="1">
    <citation type="submission" date="2019-09" db="EMBL/GenBank/DDBJ databases">
        <title>Antimicrobial potential of Antarctic Bacteria.</title>
        <authorList>
            <person name="Benaud N."/>
            <person name="Edwards R.J."/>
            <person name="Ferrari B.C."/>
        </authorList>
    </citation>
    <scope>NUCLEOTIDE SEQUENCE [LARGE SCALE GENOMIC DNA]</scope>
    <source>
        <strain evidence="7">INR9</strain>
    </source>
</reference>
<proteinExistence type="inferred from homology"/>
<protein>
    <recommendedName>
        <fullName evidence="5">Putative 3-methyladenine DNA glycosylase</fullName>
        <ecNumber evidence="5">3.2.2.-</ecNumber>
    </recommendedName>
</protein>
<dbReference type="NCBIfam" id="NF002003">
    <property type="entry name" value="PRK00802.1-3"/>
    <property type="match status" value="1"/>
</dbReference>
<dbReference type="GO" id="GO:0003677">
    <property type="term" value="F:DNA binding"/>
    <property type="evidence" value="ECO:0007669"/>
    <property type="project" value="InterPro"/>
</dbReference>
<dbReference type="GO" id="GO:0003905">
    <property type="term" value="F:alkylbase DNA N-glycosylase activity"/>
    <property type="evidence" value="ECO:0007669"/>
    <property type="project" value="InterPro"/>
</dbReference>
<dbReference type="InterPro" id="IPR036995">
    <property type="entry name" value="MPG_sf"/>
</dbReference>
<accession>A0A7G6Y927</accession>
<dbReference type="Gene3D" id="3.10.300.10">
    <property type="entry name" value="Methylpurine-DNA glycosylase (MPG)"/>
    <property type="match status" value="1"/>
</dbReference>
<evidence type="ECO:0000256" key="4">
    <source>
        <dbReference type="ARBA" id="ARBA00023204"/>
    </source>
</evidence>
<dbReference type="EMBL" id="CP043641">
    <property type="protein sequence ID" value="QNE34992.1"/>
    <property type="molecule type" value="Genomic_DNA"/>
</dbReference>
<dbReference type="InterPro" id="IPR003180">
    <property type="entry name" value="MPG"/>
</dbReference>
<dbReference type="KEGG" id="lse:F1C12_07485"/>
<name>A0A7G6Y927_9MICO</name>